<accession>X1KMM1</accession>
<evidence type="ECO:0000313" key="2">
    <source>
        <dbReference type="EMBL" id="GAH91384.1"/>
    </source>
</evidence>
<organism evidence="2">
    <name type="scientific">marine sediment metagenome</name>
    <dbReference type="NCBI Taxonomy" id="412755"/>
    <lineage>
        <taxon>unclassified sequences</taxon>
        <taxon>metagenomes</taxon>
        <taxon>ecological metagenomes</taxon>
    </lineage>
</organism>
<sequence>MPKKVKGSSWCVFSNPINLGTEELPDWEFSEMLCDDPSIYELIENETTEAEFYLEKTFSYGDFFVMFFLTIFVLVLIVKVIWNSFVKK</sequence>
<keyword evidence="1" id="KW-1133">Transmembrane helix</keyword>
<dbReference type="AlphaFoldDB" id="X1KMM1"/>
<comment type="caution">
    <text evidence="2">The sequence shown here is derived from an EMBL/GenBank/DDBJ whole genome shotgun (WGS) entry which is preliminary data.</text>
</comment>
<reference evidence="2" key="1">
    <citation type="journal article" date="2014" name="Front. Microbiol.">
        <title>High frequency of phylogenetically diverse reductive dehalogenase-homologous genes in deep subseafloor sedimentary metagenomes.</title>
        <authorList>
            <person name="Kawai M."/>
            <person name="Futagami T."/>
            <person name="Toyoda A."/>
            <person name="Takaki Y."/>
            <person name="Nishi S."/>
            <person name="Hori S."/>
            <person name="Arai W."/>
            <person name="Tsubouchi T."/>
            <person name="Morono Y."/>
            <person name="Uchiyama I."/>
            <person name="Ito T."/>
            <person name="Fujiyama A."/>
            <person name="Inagaki F."/>
            <person name="Takami H."/>
        </authorList>
    </citation>
    <scope>NUCLEOTIDE SEQUENCE</scope>
    <source>
        <strain evidence="2">Expedition CK06-06</strain>
    </source>
</reference>
<evidence type="ECO:0000256" key="1">
    <source>
        <dbReference type="SAM" id="Phobius"/>
    </source>
</evidence>
<dbReference type="EMBL" id="BARV01000005">
    <property type="protein sequence ID" value="GAH91384.1"/>
    <property type="molecule type" value="Genomic_DNA"/>
</dbReference>
<keyword evidence="1" id="KW-0812">Transmembrane</keyword>
<gene>
    <name evidence="2" type="ORF">S06H3_00027</name>
</gene>
<proteinExistence type="predicted"/>
<keyword evidence="1" id="KW-0472">Membrane</keyword>
<protein>
    <submittedName>
        <fullName evidence="2">Uncharacterized protein</fullName>
    </submittedName>
</protein>
<feature type="transmembrane region" description="Helical" evidence="1">
    <location>
        <begin position="63"/>
        <end position="82"/>
    </location>
</feature>
<name>X1KMM1_9ZZZZ</name>